<dbReference type="RefSeq" id="WP_155479150.1">
    <property type="nucleotide sequence ID" value="NZ_WNKV01000004.1"/>
</dbReference>
<reference evidence="1 2" key="1">
    <citation type="submission" date="2019-11" db="EMBL/GenBank/DDBJ databases">
        <title>Whole-genome sequence of Rhodoplanes serenus DSM 18633, type strain.</title>
        <authorList>
            <person name="Kyndt J.A."/>
            <person name="Meyer T.E."/>
        </authorList>
    </citation>
    <scope>NUCLEOTIDE SEQUENCE [LARGE SCALE GENOMIC DNA]</scope>
    <source>
        <strain evidence="1 2">DSM 18633</strain>
    </source>
</reference>
<dbReference type="Proteomes" id="UP000438991">
    <property type="component" value="Unassembled WGS sequence"/>
</dbReference>
<name>A0A9X4XJ61_9BRAD</name>
<comment type="caution">
    <text evidence="1">The sequence shown here is derived from an EMBL/GenBank/DDBJ whole genome shotgun (WGS) entry which is preliminary data.</text>
</comment>
<evidence type="ECO:0000313" key="2">
    <source>
        <dbReference type="Proteomes" id="UP000438991"/>
    </source>
</evidence>
<evidence type="ECO:0000313" key="1">
    <source>
        <dbReference type="EMBL" id="MTW16105.1"/>
    </source>
</evidence>
<sequence length="99" mass="10638">MVEVQTSEAAVLDSVDHPENEELVSYQVVCDMEEPLNDIADFAAALTMLASDLQEPASGAVCRIGRTIGALAEGLKKQHEALFRMLGASKAEDESDTNE</sequence>
<proteinExistence type="predicted"/>
<protein>
    <submittedName>
        <fullName evidence="1">Uncharacterized protein</fullName>
    </submittedName>
</protein>
<gene>
    <name evidence="1" type="ORF">GJ689_07775</name>
</gene>
<organism evidence="1 2">
    <name type="scientific">Rhodoplanes serenus</name>
    <dbReference type="NCBI Taxonomy" id="200615"/>
    <lineage>
        <taxon>Bacteria</taxon>
        <taxon>Pseudomonadati</taxon>
        <taxon>Pseudomonadota</taxon>
        <taxon>Alphaproteobacteria</taxon>
        <taxon>Hyphomicrobiales</taxon>
        <taxon>Nitrobacteraceae</taxon>
        <taxon>Rhodoplanes</taxon>
    </lineage>
</organism>
<accession>A0A9X4XJ61</accession>
<dbReference type="EMBL" id="WNKV01000004">
    <property type="protein sequence ID" value="MTW16105.1"/>
    <property type="molecule type" value="Genomic_DNA"/>
</dbReference>
<dbReference type="AlphaFoldDB" id="A0A9X4XJ61"/>